<proteinExistence type="predicted"/>
<dbReference type="PANTHER" id="PTHR35802">
    <property type="entry name" value="PROTEASE SYNTHASE AND SPORULATION PROTEIN PAI 2"/>
    <property type="match status" value="1"/>
</dbReference>
<organism evidence="1 2">
    <name type="scientific">Rhodocollybia butyracea</name>
    <dbReference type="NCBI Taxonomy" id="206335"/>
    <lineage>
        <taxon>Eukaryota</taxon>
        <taxon>Fungi</taxon>
        <taxon>Dikarya</taxon>
        <taxon>Basidiomycota</taxon>
        <taxon>Agaricomycotina</taxon>
        <taxon>Agaricomycetes</taxon>
        <taxon>Agaricomycetidae</taxon>
        <taxon>Agaricales</taxon>
        <taxon>Marasmiineae</taxon>
        <taxon>Omphalotaceae</taxon>
        <taxon>Rhodocollybia</taxon>
    </lineage>
</organism>
<dbReference type="AlphaFoldDB" id="A0A9P5U9M0"/>
<protein>
    <submittedName>
        <fullName evidence="1">FMN-binding domain-containing protein</fullName>
    </submittedName>
</protein>
<gene>
    <name evidence="1" type="ORF">BDP27DRAFT_1322823</name>
</gene>
<comment type="caution">
    <text evidence="1">The sequence shown here is derived from an EMBL/GenBank/DDBJ whole genome shotgun (WGS) entry which is preliminary data.</text>
</comment>
<dbReference type="EMBL" id="JADNRY010000035">
    <property type="protein sequence ID" value="KAF9071132.1"/>
    <property type="molecule type" value="Genomic_DNA"/>
</dbReference>
<evidence type="ECO:0000313" key="1">
    <source>
        <dbReference type="EMBL" id="KAF9071132.1"/>
    </source>
</evidence>
<dbReference type="InterPro" id="IPR012349">
    <property type="entry name" value="Split_barrel_FMN-bd"/>
</dbReference>
<dbReference type="Proteomes" id="UP000772434">
    <property type="component" value="Unassembled WGS sequence"/>
</dbReference>
<name>A0A9P5U9M0_9AGAR</name>
<accession>A0A9P5U9M0</accession>
<dbReference type="InterPro" id="IPR007396">
    <property type="entry name" value="TR_PAI2-type"/>
</dbReference>
<evidence type="ECO:0000313" key="2">
    <source>
        <dbReference type="Proteomes" id="UP000772434"/>
    </source>
</evidence>
<keyword evidence="2" id="KW-1185">Reference proteome</keyword>
<dbReference type="SUPFAM" id="SSF50475">
    <property type="entry name" value="FMN-binding split barrel"/>
    <property type="match status" value="1"/>
</dbReference>
<dbReference type="OrthoDB" id="2101473at2759"/>
<dbReference type="PANTHER" id="PTHR35802:SF1">
    <property type="entry name" value="PROTEASE SYNTHASE AND SPORULATION PROTEIN PAI 2"/>
    <property type="match status" value="1"/>
</dbReference>
<dbReference type="Pfam" id="PF04299">
    <property type="entry name" value="FMN_bind_2"/>
    <property type="match status" value="1"/>
</dbReference>
<reference evidence="1" key="1">
    <citation type="submission" date="2020-11" db="EMBL/GenBank/DDBJ databases">
        <authorList>
            <consortium name="DOE Joint Genome Institute"/>
            <person name="Ahrendt S."/>
            <person name="Riley R."/>
            <person name="Andreopoulos W."/>
            <person name="Labutti K."/>
            <person name="Pangilinan J."/>
            <person name="Ruiz-Duenas F.J."/>
            <person name="Barrasa J.M."/>
            <person name="Sanchez-Garcia M."/>
            <person name="Camarero S."/>
            <person name="Miyauchi S."/>
            <person name="Serrano A."/>
            <person name="Linde D."/>
            <person name="Babiker R."/>
            <person name="Drula E."/>
            <person name="Ayuso-Fernandez I."/>
            <person name="Pacheco R."/>
            <person name="Padilla G."/>
            <person name="Ferreira P."/>
            <person name="Barriuso J."/>
            <person name="Kellner H."/>
            <person name="Castanera R."/>
            <person name="Alfaro M."/>
            <person name="Ramirez L."/>
            <person name="Pisabarro A.G."/>
            <person name="Kuo A."/>
            <person name="Tritt A."/>
            <person name="Lipzen A."/>
            <person name="He G."/>
            <person name="Yan M."/>
            <person name="Ng V."/>
            <person name="Cullen D."/>
            <person name="Martin F."/>
            <person name="Rosso M.-N."/>
            <person name="Henrissat B."/>
            <person name="Hibbett D."/>
            <person name="Martinez A.T."/>
            <person name="Grigoriev I.V."/>
        </authorList>
    </citation>
    <scope>NUCLEOTIDE SEQUENCE</scope>
    <source>
        <strain evidence="1">AH 40177</strain>
    </source>
</reference>
<dbReference type="Gene3D" id="2.30.110.10">
    <property type="entry name" value="Electron Transport, Fmn-binding Protein, Chain A"/>
    <property type="match status" value="1"/>
</dbReference>
<sequence>MYLREAHVEHDIPVLRTFIRENPLGIFTTAIDCPPYPFLQSSHIPWILDISDDSSDTELGVLRGHMARANPQSKAMMESLDKLGTTGPATLERDVMILFNSPVHHYVTPKFYKATKGSTGKTVPTWNYAAVQVYGKATIYYQNDPATIAFLTVQGNDLSNLGEEKIMGHEEPWKVSDAPIRYIELLQKAIIGIEVKIESMGGKFKMSQELPMGIGKTTTKLSEMVKERGQLADAKKTKPKDVKESLHCKSLPSLFACILRFLK</sequence>